<proteinExistence type="predicted"/>
<organism evidence="5 6">
    <name type="scientific">PS1 clade bacterium</name>
    <dbReference type="NCBI Taxonomy" id="2175152"/>
    <lineage>
        <taxon>Bacteria</taxon>
        <taxon>Pseudomonadati</taxon>
        <taxon>Pseudomonadota</taxon>
        <taxon>Alphaproteobacteria</taxon>
        <taxon>PS1 clade</taxon>
    </lineage>
</organism>
<dbReference type="Proteomes" id="UP000252132">
    <property type="component" value="Unassembled WGS sequence"/>
</dbReference>
<keyword evidence="2" id="KW-0238">DNA-binding</keyword>
<gene>
    <name evidence="5" type="ORF">DBW69_02690</name>
</gene>
<name>A0A368E2H0_9PROT</name>
<dbReference type="SUPFAM" id="SSF54909">
    <property type="entry name" value="Dimeric alpha+beta barrel"/>
    <property type="match status" value="1"/>
</dbReference>
<dbReference type="SMART" id="SM00344">
    <property type="entry name" value="HTH_ASNC"/>
    <property type="match status" value="1"/>
</dbReference>
<keyword evidence="1" id="KW-0805">Transcription regulation</keyword>
<evidence type="ECO:0000313" key="6">
    <source>
        <dbReference type="Proteomes" id="UP000252132"/>
    </source>
</evidence>
<dbReference type="EMBL" id="QOQF01000006">
    <property type="protein sequence ID" value="RCL77655.1"/>
    <property type="molecule type" value="Genomic_DNA"/>
</dbReference>
<dbReference type="GO" id="GO:0043200">
    <property type="term" value="P:response to amino acid"/>
    <property type="evidence" value="ECO:0007669"/>
    <property type="project" value="TreeGrafter"/>
</dbReference>
<dbReference type="GO" id="GO:0005829">
    <property type="term" value="C:cytosol"/>
    <property type="evidence" value="ECO:0007669"/>
    <property type="project" value="TreeGrafter"/>
</dbReference>
<dbReference type="SUPFAM" id="SSF46785">
    <property type="entry name" value="Winged helix' DNA-binding domain"/>
    <property type="match status" value="1"/>
</dbReference>
<dbReference type="InterPro" id="IPR036388">
    <property type="entry name" value="WH-like_DNA-bd_sf"/>
</dbReference>
<dbReference type="InterPro" id="IPR036390">
    <property type="entry name" value="WH_DNA-bd_sf"/>
</dbReference>
<dbReference type="PANTHER" id="PTHR30154">
    <property type="entry name" value="LEUCINE-RESPONSIVE REGULATORY PROTEIN"/>
    <property type="match status" value="1"/>
</dbReference>
<dbReference type="InterPro" id="IPR019887">
    <property type="entry name" value="Tscrpt_reg_AsnC/Lrp_C"/>
</dbReference>
<dbReference type="Gene3D" id="1.10.10.10">
    <property type="entry name" value="Winged helix-like DNA-binding domain superfamily/Winged helix DNA-binding domain"/>
    <property type="match status" value="1"/>
</dbReference>
<reference evidence="5 6" key="1">
    <citation type="journal article" date="2018" name="Microbiome">
        <title>Fine metagenomic profile of the Mediterranean stratified and mixed water columns revealed by assembly and recruitment.</title>
        <authorList>
            <person name="Haro-Moreno J.M."/>
            <person name="Lopez-Perez M."/>
            <person name="De La Torre J.R."/>
            <person name="Picazo A."/>
            <person name="Camacho A."/>
            <person name="Rodriguez-Valera F."/>
        </authorList>
    </citation>
    <scope>NUCLEOTIDE SEQUENCE [LARGE SCALE GENOMIC DNA]</scope>
    <source>
        <strain evidence="5">MED-G55</strain>
    </source>
</reference>
<dbReference type="AlphaFoldDB" id="A0A368E2H0"/>
<dbReference type="PRINTS" id="PR00033">
    <property type="entry name" value="HTHASNC"/>
</dbReference>
<feature type="domain" description="HTH asnC-type" evidence="4">
    <location>
        <begin position="5"/>
        <end position="73"/>
    </location>
</feature>
<evidence type="ECO:0000313" key="5">
    <source>
        <dbReference type="EMBL" id="RCL77655.1"/>
    </source>
</evidence>
<accession>A0A368E2H0</accession>
<dbReference type="Pfam" id="PF01037">
    <property type="entry name" value="AsnC_trans_reg"/>
    <property type="match status" value="1"/>
</dbReference>
<keyword evidence="3" id="KW-0804">Transcription</keyword>
<evidence type="ECO:0000256" key="3">
    <source>
        <dbReference type="ARBA" id="ARBA00023163"/>
    </source>
</evidence>
<dbReference type="PROSITE" id="PS50956">
    <property type="entry name" value="HTH_ASNC_2"/>
    <property type="match status" value="1"/>
</dbReference>
<dbReference type="InterPro" id="IPR011008">
    <property type="entry name" value="Dimeric_a/b-barrel"/>
</dbReference>
<evidence type="ECO:0000256" key="1">
    <source>
        <dbReference type="ARBA" id="ARBA00023015"/>
    </source>
</evidence>
<dbReference type="GO" id="GO:0043565">
    <property type="term" value="F:sequence-specific DNA binding"/>
    <property type="evidence" value="ECO:0007669"/>
    <property type="project" value="InterPro"/>
</dbReference>
<dbReference type="InterPro" id="IPR000485">
    <property type="entry name" value="AsnC-type_HTH_dom"/>
</dbReference>
<evidence type="ECO:0000259" key="4">
    <source>
        <dbReference type="PROSITE" id="PS50956"/>
    </source>
</evidence>
<evidence type="ECO:0000256" key="2">
    <source>
        <dbReference type="ARBA" id="ARBA00023125"/>
    </source>
</evidence>
<comment type="caution">
    <text evidence="5">The sequence shown here is derived from an EMBL/GenBank/DDBJ whole genome shotgun (WGS) entry which is preliminary data.</text>
</comment>
<sequence length="163" mass="18367">MGQKIDDLDRNIIKLLSGNARLSNRKIAAQLGFTEGTIRERVKRLEKDNFIRFTAVTSMEHQPRTQLAYIGVYAEQKKIQAVASEIANIPDIGAVIILLGRFDIMAIGLFDGLENFQKVVNQSILSIDGVRRIETSAVSEIVKYDNKVAKIITPLEDFTLEYR</sequence>
<dbReference type="Gene3D" id="3.30.70.920">
    <property type="match status" value="1"/>
</dbReference>
<dbReference type="InterPro" id="IPR019888">
    <property type="entry name" value="Tscrpt_reg_AsnC-like"/>
</dbReference>
<protein>
    <submittedName>
        <fullName evidence="5">Lrp/AsnC family transcriptional regulator</fullName>
    </submittedName>
</protein>
<dbReference type="PANTHER" id="PTHR30154:SF34">
    <property type="entry name" value="TRANSCRIPTIONAL REGULATOR AZLB"/>
    <property type="match status" value="1"/>
</dbReference>
<dbReference type="Pfam" id="PF13412">
    <property type="entry name" value="HTH_24"/>
    <property type="match status" value="1"/>
</dbReference>